<accession>A0ABD2HR71</accession>
<dbReference type="EMBL" id="JBICCN010000440">
    <property type="protein sequence ID" value="KAL3068787.1"/>
    <property type="molecule type" value="Genomic_DNA"/>
</dbReference>
<sequence>MGQNGINNNNNNNNNILDKVSTQSADFNSYFNNLTQNLHTSDTLVTNNGNNYDEMCQNVISNNNENGPGNNLDSNLIHLTSNLDNIGTLATTNNGANSGQNPNGINGALKIGTNRNRNRMPSRAPSSSAGPLKRKRSRGRDPSLATTTIHVDKQNFRQAVQEATGGPFKPSMMQNMKNLLPQPHGLVPLTLPGMRTPGKQLMNIGQTFLRGAATPYEPSSSTAAPYRPAAMSLNDAFLIPKQAFMMPPTKLVMPTPLVPNEMPMPYHFVPNQMQVPMQSVPIEQTTKQFVPNGVQMPSNETQMPTLSVPIETQMPTQSVSTETQMPTKSVSTETQMPTKSVSNEMPFMLDEAALRYGGTLESLVWPMNPQIGQQIINVEENHWETIPNSPNLKRTKTLSSELHQIFQV</sequence>
<feature type="region of interest" description="Disordered" evidence="1">
    <location>
        <begin position="92"/>
        <end position="149"/>
    </location>
</feature>
<organism evidence="2 3">
    <name type="scientific">Heterodera schachtii</name>
    <name type="common">Sugarbeet cyst nematode worm</name>
    <name type="synonym">Tylenchus schachtii</name>
    <dbReference type="NCBI Taxonomy" id="97005"/>
    <lineage>
        <taxon>Eukaryota</taxon>
        <taxon>Metazoa</taxon>
        <taxon>Ecdysozoa</taxon>
        <taxon>Nematoda</taxon>
        <taxon>Chromadorea</taxon>
        <taxon>Rhabditida</taxon>
        <taxon>Tylenchina</taxon>
        <taxon>Tylenchomorpha</taxon>
        <taxon>Tylenchoidea</taxon>
        <taxon>Heteroderidae</taxon>
        <taxon>Heteroderinae</taxon>
        <taxon>Heterodera</taxon>
    </lineage>
</organism>
<feature type="region of interest" description="Disordered" evidence="1">
    <location>
        <begin position="315"/>
        <end position="339"/>
    </location>
</feature>
<name>A0ABD2HR71_HETSC</name>
<reference evidence="2 3" key="1">
    <citation type="submission" date="2024-10" db="EMBL/GenBank/DDBJ databases">
        <authorList>
            <person name="Kim D."/>
        </authorList>
    </citation>
    <scope>NUCLEOTIDE SEQUENCE [LARGE SCALE GENOMIC DNA]</scope>
    <source>
        <strain evidence="2">Taebaek</strain>
    </source>
</reference>
<protein>
    <recommendedName>
        <fullName evidence="4">VQ domain-containing protein</fullName>
    </recommendedName>
</protein>
<evidence type="ECO:0000256" key="1">
    <source>
        <dbReference type="SAM" id="MobiDB-lite"/>
    </source>
</evidence>
<evidence type="ECO:0000313" key="3">
    <source>
        <dbReference type="Proteomes" id="UP001620645"/>
    </source>
</evidence>
<evidence type="ECO:0008006" key="4">
    <source>
        <dbReference type="Google" id="ProtNLM"/>
    </source>
</evidence>
<dbReference type="AlphaFoldDB" id="A0ABD2HR71"/>
<dbReference type="Proteomes" id="UP001620645">
    <property type="component" value="Unassembled WGS sequence"/>
</dbReference>
<comment type="caution">
    <text evidence="2">The sequence shown here is derived from an EMBL/GenBank/DDBJ whole genome shotgun (WGS) entry which is preliminary data.</text>
</comment>
<feature type="compositionally biased region" description="Polar residues" evidence="1">
    <location>
        <begin position="92"/>
        <end position="104"/>
    </location>
</feature>
<gene>
    <name evidence="2" type="ORF">niasHS_017353</name>
</gene>
<evidence type="ECO:0000313" key="2">
    <source>
        <dbReference type="EMBL" id="KAL3068787.1"/>
    </source>
</evidence>
<keyword evidence="3" id="KW-1185">Reference proteome</keyword>
<proteinExistence type="predicted"/>